<dbReference type="EMBL" id="LXQA010254687">
    <property type="protein sequence ID" value="MCI38342.1"/>
    <property type="molecule type" value="Genomic_DNA"/>
</dbReference>
<name>A0A392RQ41_9FABA</name>
<evidence type="ECO:0000313" key="2">
    <source>
        <dbReference type="Proteomes" id="UP000265520"/>
    </source>
</evidence>
<protein>
    <submittedName>
        <fullName evidence="1">Uncharacterized protein</fullName>
    </submittedName>
</protein>
<proteinExistence type="predicted"/>
<evidence type="ECO:0000313" key="1">
    <source>
        <dbReference type="EMBL" id="MCI38342.1"/>
    </source>
</evidence>
<reference evidence="1 2" key="1">
    <citation type="journal article" date="2018" name="Front. Plant Sci.">
        <title>Red Clover (Trifolium pratense) and Zigzag Clover (T. medium) - A Picture of Genomic Similarities and Differences.</title>
        <authorList>
            <person name="Dluhosova J."/>
            <person name="Istvanek J."/>
            <person name="Nedelnik J."/>
            <person name="Repkova J."/>
        </authorList>
    </citation>
    <scope>NUCLEOTIDE SEQUENCE [LARGE SCALE GENOMIC DNA]</scope>
    <source>
        <strain evidence="2">cv. 10/8</strain>
        <tissue evidence="1">Leaf</tissue>
    </source>
</reference>
<feature type="non-terminal residue" evidence="1">
    <location>
        <position position="1"/>
    </location>
</feature>
<accession>A0A392RQ41</accession>
<sequence>QAKQPIKAHVWMDFISGPSPHRPYRPHGILCIMAP</sequence>
<dbReference type="AlphaFoldDB" id="A0A392RQ41"/>
<comment type="caution">
    <text evidence="1">The sequence shown here is derived from an EMBL/GenBank/DDBJ whole genome shotgun (WGS) entry which is preliminary data.</text>
</comment>
<keyword evidence="2" id="KW-1185">Reference proteome</keyword>
<dbReference type="Proteomes" id="UP000265520">
    <property type="component" value="Unassembled WGS sequence"/>
</dbReference>
<organism evidence="1 2">
    <name type="scientific">Trifolium medium</name>
    <dbReference type="NCBI Taxonomy" id="97028"/>
    <lineage>
        <taxon>Eukaryota</taxon>
        <taxon>Viridiplantae</taxon>
        <taxon>Streptophyta</taxon>
        <taxon>Embryophyta</taxon>
        <taxon>Tracheophyta</taxon>
        <taxon>Spermatophyta</taxon>
        <taxon>Magnoliopsida</taxon>
        <taxon>eudicotyledons</taxon>
        <taxon>Gunneridae</taxon>
        <taxon>Pentapetalae</taxon>
        <taxon>rosids</taxon>
        <taxon>fabids</taxon>
        <taxon>Fabales</taxon>
        <taxon>Fabaceae</taxon>
        <taxon>Papilionoideae</taxon>
        <taxon>50 kb inversion clade</taxon>
        <taxon>NPAAA clade</taxon>
        <taxon>Hologalegina</taxon>
        <taxon>IRL clade</taxon>
        <taxon>Trifolieae</taxon>
        <taxon>Trifolium</taxon>
    </lineage>
</organism>